<feature type="domain" description="RDD" evidence="7">
    <location>
        <begin position="70"/>
        <end position="184"/>
    </location>
</feature>
<dbReference type="InterPro" id="IPR051791">
    <property type="entry name" value="Pra-immunoreactive"/>
</dbReference>
<feature type="transmembrane region" description="Helical" evidence="6">
    <location>
        <begin position="80"/>
        <end position="98"/>
    </location>
</feature>
<keyword evidence="2" id="KW-1003">Cell membrane</keyword>
<evidence type="ECO:0000256" key="3">
    <source>
        <dbReference type="ARBA" id="ARBA00022692"/>
    </source>
</evidence>
<sequence length="207" mass="23506">MLFSILNIVVLRQIEYPNVKSVMVSLLFLTVDVLYFYISLRVLNHFNNIIKIQVVAYGSDETYGTYIVAANKWQRALNKILDGYIGLLAFTPFIQGLIHLKKSNAFIMSLQEACGERVAFYLFVVCYSIIYYLIVEGFLGASPAKYITGTRVAADDDQSPSFGRIFRRTLLRIVPLEFVTFLVSTGWHDLYSGTVVAKEESTQEELV</sequence>
<dbReference type="PANTHER" id="PTHR36115">
    <property type="entry name" value="PROLINE-RICH ANTIGEN HOMOLOG-RELATED"/>
    <property type="match status" value="1"/>
</dbReference>
<reference evidence="9" key="1">
    <citation type="journal article" date="2019" name="Int. J. Syst. Evol. Microbiol.">
        <title>The Global Catalogue of Microorganisms (GCM) 10K type strain sequencing project: providing services to taxonomists for standard genome sequencing and annotation.</title>
        <authorList>
            <consortium name="The Broad Institute Genomics Platform"/>
            <consortium name="The Broad Institute Genome Sequencing Center for Infectious Disease"/>
            <person name="Wu L."/>
            <person name="Ma J."/>
        </authorList>
    </citation>
    <scope>NUCLEOTIDE SEQUENCE [LARGE SCALE GENOMIC DNA]</scope>
    <source>
        <strain evidence="9">CCUG 60742</strain>
    </source>
</reference>
<feature type="transmembrane region" description="Helical" evidence="6">
    <location>
        <begin position="22"/>
        <end position="43"/>
    </location>
</feature>
<evidence type="ECO:0000256" key="2">
    <source>
        <dbReference type="ARBA" id="ARBA00022475"/>
    </source>
</evidence>
<keyword evidence="9" id="KW-1185">Reference proteome</keyword>
<evidence type="ECO:0000256" key="1">
    <source>
        <dbReference type="ARBA" id="ARBA00004651"/>
    </source>
</evidence>
<dbReference type="Proteomes" id="UP001597073">
    <property type="component" value="Unassembled WGS sequence"/>
</dbReference>
<dbReference type="RefSeq" id="WP_377144316.1">
    <property type="nucleotide sequence ID" value="NZ_JBHTIA010000012.1"/>
</dbReference>
<name>A0ABW2ZJP3_9SPHI</name>
<evidence type="ECO:0000256" key="6">
    <source>
        <dbReference type="SAM" id="Phobius"/>
    </source>
</evidence>
<organism evidence="8 9">
    <name type="scientific">Mucilaginibacter lutimaris</name>
    <dbReference type="NCBI Taxonomy" id="931629"/>
    <lineage>
        <taxon>Bacteria</taxon>
        <taxon>Pseudomonadati</taxon>
        <taxon>Bacteroidota</taxon>
        <taxon>Sphingobacteriia</taxon>
        <taxon>Sphingobacteriales</taxon>
        <taxon>Sphingobacteriaceae</taxon>
        <taxon>Mucilaginibacter</taxon>
    </lineage>
</organism>
<comment type="caution">
    <text evidence="8">The sequence shown here is derived from an EMBL/GenBank/DDBJ whole genome shotgun (WGS) entry which is preliminary data.</text>
</comment>
<evidence type="ECO:0000313" key="9">
    <source>
        <dbReference type="Proteomes" id="UP001597073"/>
    </source>
</evidence>
<evidence type="ECO:0000256" key="5">
    <source>
        <dbReference type="ARBA" id="ARBA00023136"/>
    </source>
</evidence>
<protein>
    <submittedName>
        <fullName evidence="8">RDD family protein</fullName>
    </submittedName>
</protein>
<evidence type="ECO:0000259" key="7">
    <source>
        <dbReference type="Pfam" id="PF06271"/>
    </source>
</evidence>
<dbReference type="EMBL" id="JBHTIA010000012">
    <property type="protein sequence ID" value="MFD0766421.1"/>
    <property type="molecule type" value="Genomic_DNA"/>
</dbReference>
<proteinExistence type="predicted"/>
<gene>
    <name evidence="8" type="ORF">ACFQZI_16280</name>
</gene>
<keyword evidence="4 6" id="KW-1133">Transmembrane helix</keyword>
<dbReference type="PANTHER" id="PTHR36115:SF4">
    <property type="entry name" value="MEMBRANE PROTEIN"/>
    <property type="match status" value="1"/>
</dbReference>
<accession>A0ABW2ZJP3</accession>
<keyword evidence="3 6" id="KW-0812">Transmembrane</keyword>
<dbReference type="InterPro" id="IPR010432">
    <property type="entry name" value="RDD"/>
</dbReference>
<evidence type="ECO:0000256" key="4">
    <source>
        <dbReference type="ARBA" id="ARBA00022989"/>
    </source>
</evidence>
<dbReference type="Pfam" id="PF06271">
    <property type="entry name" value="RDD"/>
    <property type="match status" value="1"/>
</dbReference>
<feature type="transmembrane region" description="Helical" evidence="6">
    <location>
        <begin position="118"/>
        <end position="135"/>
    </location>
</feature>
<evidence type="ECO:0000313" key="8">
    <source>
        <dbReference type="EMBL" id="MFD0766421.1"/>
    </source>
</evidence>
<comment type="subcellular location">
    <subcellularLocation>
        <location evidence="1">Cell membrane</location>
        <topology evidence="1">Multi-pass membrane protein</topology>
    </subcellularLocation>
</comment>
<keyword evidence="5 6" id="KW-0472">Membrane</keyword>